<feature type="region of interest" description="Disordered" evidence="8">
    <location>
        <begin position="66"/>
        <end position="228"/>
    </location>
</feature>
<dbReference type="OrthoDB" id="6022300at2759"/>
<gene>
    <name evidence="9" type="ORF">OFUS_LOCUS10236</name>
</gene>
<dbReference type="GO" id="GO:0000981">
    <property type="term" value="F:DNA-binding transcription factor activity, RNA polymerase II-specific"/>
    <property type="evidence" value="ECO:0007669"/>
    <property type="project" value="TreeGrafter"/>
</dbReference>
<dbReference type="PANTHER" id="PTHR11988:SF27">
    <property type="entry name" value="GH27708P"/>
    <property type="match status" value="1"/>
</dbReference>
<organism evidence="9 10">
    <name type="scientific">Owenia fusiformis</name>
    <name type="common">Polychaete worm</name>
    <dbReference type="NCBI Taxonomy" id="6347"/>
    <lineage>
        <taxon>Eukaryota</taxon>
        <taxon>Metazoa</taxon>
        <taxon>Spiralia</taxon>
        <taxon>Lophotrochozoa</taxon>
        <taxon>Annelida</taxon>
        <taxon>Polychaeta</taxon>
        <taxon>Sedentaria</taxon>
        <taxon>Canalipalpata</taxon>
        <taxon>Sabellida</taxon>
        <taxon>Oweniida</taxon>
        <taxon>Oweniidae</taxon>
        <taxon>Owenia</taxon>
    </lineage>
</organism>
<evidence type="ECO:0000256" key="6">
    <source>
        <dbReference type="ARBA" id="ARBA00023242"/>
    </source>
</evidence>
<dbReference type="FunFam" id="1.20.5.170:FF:000007">
    <property type="entry name" value="hepatic leukemia factor isoform X2"/>
    <property type="match status" value="1"/>
</dbReference>
<keyword evidence="7" id="KW-0175">Coiled coil</keyword>
<evidence type="ECO:0000256" key="7">
    <source>
        <dbReference type="SAM" id="Coils"/>
    </source>
</evidence>
<dbReference type="PROSITE" id="PS50217">
    <property type="entry name" value="BZIP"/>
    <property type="match status" value="1"/>
</dbReference>
<dbReference type="AlphaFoldDB" id="A0A8J1T6H9"/>
<keyword evidence="5" id="KW-0804">Transcription</keyword>
<dbReference type="SUPFAM" id="SSF57959">
    <property type="entry name" value="Leucine zipper domain"/>
    <property type="match status" value="1"/>
</dbReference>
<keyword evidence="3" id="KW-0805">Transcription regulation</keyword>
<dbReference type="Pfam" id="PF07716">
    <property type="entry name" value="bZIP_2"/>
    <property type="match status" value="1"/>
</dbReference>
<comment type="subcellular location">
    <subcellularLocation>
        <location evidence="1">Nucleus</location>
    </subcellularLocation>
</comment>
<comment type="similarity">
    <text evidence="2">Belongs to the bZIP family. PAR subfamily.</text>
</comment>
<comment type="caution">
    <text evidence="9">The sequence shown here is derived from an EMBL/GenBank/DDBJ whole genome shotgun (WGS) entry which is preliminary data.</text>
</comment>
<dbReference type="PANTHER" id="PTHR11988">
    <property type="entry name" value="THYROTROPH EMBRYONIC FACTOR RELATED"/>
    <property type="match status" value="1"/>
</dbReference>
<evidence type="ECO:0000256" key="3">
    <source>
        <dbReference type="ARBA" id="ARBA00023015"/>
    </source>
</evidence>
<keyword evidence="6" id="KW-0539">Nucleus</keyword>
<sequence>MLNILPNSWMEHRPPERPFKAYPRSPISTQSSQSFYPNMQNPMTSPAVTASMTSMAAAIAMQQYQSHPQMAHHSQQEQPVCMVTKSEPPSPPRPSSLQMSGFIDISEGRNAPPPDGSGMPSSTGGSLDYSNSRNGDMINSRSSNIITSPMNYNRSNSSPAASNSGSAPSSSSEHPRGAEGGLDDLDNSSMPPKKRTQSVPDQMKDGAYWDKRKKNNESAKRSRDQRRMKEEQIAMRVVFLEQENLQLRTEVSLLKSEIEKLRCMLYNS</sequence>
<feature type="coiled-coil region" evidence="7">
    <location>
        <begin position="237"/>
        <end position="264"/>
    </location>
</feature>
<name>A0A8J1T6H9_OWEFU</name>
<feature type="compositionally biased region" description="Polar residues" evidence="8">
    <location>
        <begin position="119"/>
        <end position="154"/>
    </location>
</feature>
<dbReference type="SMART" id="SM00338">
    <property type="entry name" value="BRLZ"/>
    <property type="match status" value="1"/>
</dbReference>
<dbReference type="InterPro" id="IPR046347">
    <property type="entry name" value="bZIP_sf"/>
</dbReference>
<dbReference type="GO" id="GO:0000978">
    <property type="term" value="F:RNA polymerase II cis-regulatory region sequence-specific DNA binding"/>
    <property type="evidence" value="ECO:0007669"/>
    <property type="project" value="TreeGrafter"/>
</dbReference>
<dbReference type="Proteomes" id="UP000749559">
    <property type="component" value="Unassembled WGS sequence"/>
</dbReference>
<evidence type="ECO:0000256" key="4">
    <source>
        <dbReference type="ARBA" id="ARBA00023125"/>
    </source>
</evidence>
<dbReference type="EMBL" id="CAIIXF020000005">
    <property type="protein sequence ID" value="CAH1783968.1"/>
    <property type="molecule type" value="Genomic_DNA"/>
</dbReference>
<evidence type="ECO:0000256" key="8">
    <source>
        <dbReference type="SAM" id="MobiDB-lite"/>
    </source>
</evidence>
<dbReference type="GO" id="GO:0005634">
    <property type="term" value="C:nucleus"/>
    <property type="evidence" value="ECO:0007669"/>
    <property type="project" value="UniProtKB-SubCell"/>
</dbReference>
<dbReference type="InterPro" id="IPR004827">
    <property type="entry name" value="bZIP"/>
</dbReference>
<feature type="compositionally biased region" description="Basic and acidic residues" evidence="8">
    <location>
        <begin position="202"/>
        <end position="228"/>
    </location>
</feature>
<evidence type="ECO:0000313" key="10">
    <source>
        <dbReference type="Proteomes" id="UP000749559"/>
    </source>
</evidence>
<protein>
    <submittedName>
        <fullName evidence="9">Uncharacterized protein</fullName>
    </submittedName>
</protein>
<keyword evidence="10" id="KW-1185">Reference proteome</keyword>
<dbReference type="Gene3D" id="1.20.5.170">
    <property type="match status" value="1"/>
</dbReference>
<evidence type="ECO:0000256" key="1">
    <source>
        <dbReference type="ARBA" id="ARBA00004123"/>
    </source>
</evidence>
<reference evidence="9" key="1">
    <citation type="submission" date="2022-03" db="EMBL/GenBank/DDBJ databases">
        <authorList>
            <person name="Martin C."/>
        </authorList>
    </citation>
    <scope>NUCLEOTIDE SEQUENCE</scope>
</reference>
<accession>A0A8J1T6H9</accession>
<proteinExistence type="inferred from homology"/>
<dbReference type="CDD" id="cd14695">
    <property type="entry name" value="bZIP_HLF"/>
    <property type="match status" value="1"/>
</dbReference>
<feature type="compositionally biased region" description="Low complexity" evidence="8">
    <location>
        <begin position="155"/>
        <end position="172"/>
    </location>
</feature>
<evidence type="ECO:0000256" key="2">
    <source>
        <dbReference type="ARBA" id="ARBA00009208"/>
    </source>
</evidence>
<evidence type="ECO:0000256" key="5">
    <source>
        <dbReference type="ARBA" id="ARBA00023163"/>
    </source>
</evidence>
<keyword evidence="4" id="KW-0238">DNA-binding</keyword>
<evidence type="ECO:0000313" key="9">
    <source>
        <dbReference type="EMBL" id="CAH1783968.1"/>
    </source>
</evidence>
<dbReference type="InterPro" id="IPR040223">
    <property type="entry name" value="PAR_bZIP"/>
</dbReference>
<feature type="compositionally biased region" description="Polar residues" evidence="8">
    <location>
        <begin position="66"/>
        <end position="78"/>
    </location>
</feature>